<feature type="domain" description="CSC1/OSCA1-like cytosolic" evidence="10">
    <location>
        <begin position="137"/>
        <end position="301"/>
    </location>
</feature>
<reference evidence="11" key="1">
    <citation type="submission" date="2014-02" db="EMBL/GenBank/DDBJ databases">
        <authorList>
            <person name="Genoscope - CEA"/>
        </authorList>
    </citation>
    <scope>NUCLEOTIDE SEQUENCE</scope>
    <source>
        <strain evidence="11">LS3</strain>
    </source>
</reference>
<dbReference type="Pfam" id="PF14703">
    <property type="entry name" value="PHM7_cyt"/>
    <property type="match status" value="1"/>
</dbReference>
<evidence type="ECO:0000256" key="5">
    <source>
        <dbReference type="ARBA" id="ARBA00022989"/>
    </source>
</evidence>
<feature type="transmembrane region" description="Helical" evidence="7">
    <location>
        <begin position="571"/>
        <end position="598"/>
    </location>
</feature>
<gene>
    <name evidence="11" type="ORF">GNLVRS02_ARAD1C41492g</name>
</gene>
<dbReference type="GO" id="GO:0005886">
    <property type="term" value="C:plasma membrane"/>
    <property type="evidence" value="ECO:0007669"/>
    <property type="project" value="TreeGrafter"/>
</dbReference>
<feature type="domain" description="CSC1/OSCA1-like 7TM region" evidence="8">
    <location>
        <begin position="313"/>
        <end position="595"/>
    </location>
</feature>
<dbReference type="PANTHER" id="PTHR13018">
    <property type="entry name" value="PROBABLE MEMBRANE PROTEIN DUF221-RELATED"/>
    <property type="match status" value="1"/>
</dbReference>
<dbReference type="PANTHER" id="PTHR13018:SF149">
    <property type="entry name" value="DOMAIN PROTEIN, PUTATIVE (AFU_ORTHOLOGUE AFUA_3G11660)-RELATED"/>
    <property type="match status" value="1"/>
</dbReference>
<feature type="transmembrane region" description="Helical" evidence="7">
    <location>
        <begin position="406"/>
        <end position="429"/>
    </location>
</feature>
<evidence type="ECO:0000256" key="1">
    <source>
        <dbReference type="ARBA" id="ARBA00004141"/>
    </source>
</evidence>
<feature type="transmembrane region" description="Helical" evidence="7">
    <location>
        <begin position="318"/>
        <end position="340"/>
    </location>
</feature>
<evidence type="ECO:0000256" key="7">
    <source>
        <dbReference type="SAM" id="Phobius"/>
    </source>
</evidence>
<proteinExistence type="inferred from homology"/>
<dbReference type="PhylomeDB" id="A0A060TA21"/>
<dbReference type="GO" id="GO:0005227">
    <property type="term" value="F:calcium-activated cation channel activity"/>
    <property type="evidence" value="ECO:0007669"/>
    <property type="project" value="InterPro"/>
</dbReference>
<evidence type="ECO:0000256" key="2">
    <source>
        <dbReference type="ARBA" id="ARBA00007779"/>
    </source>
</evidence>
<keyword evidence="3" id="KW-0813">Transport</keyword>
<dbReference type="InterPro" id="IPR032880">
    <property type="entry name" value="CSC1/OSCA1-like_N"/>
</dbReference>
<dbReference type="InterPro" id="IPR045122">
    <property type="entry name" value="Csc1-like"/>
</dbReference>
<name>A0A060TA21_BLAAD</name>
<comment type="similarity">
    <text evidence="2">Belongs to the CSC1 (TC 1.A.17) family.</text>
</comment>
<evidence type="ECO:0000259" key="9">
    <source>
        <dbReference type="Pfam" id="PF13967"/>
    </source>
</evidence>
<evidence type="ECO:0000256" key="3">
    <source>
        <dbReference type="ARBA" id="ARBA00022448"/>
    </source>
</evidence>
<keyword evidence="5 7" id="KW-1133">Transmembrane helix</keyword>
<organism evidence="11">
    <name type="scientific">Blastobotrys adeninivorans</name>
    <name type="common">Yeast</name>
    <name type="synonym">Arxula adeninivorans</name>
    <dbReference type="NCBI Taxonomy" id="409370"/>
    <lineage>
        <taxon>Eukaryota</taxon>
        <taxon>Fungi</taxon>
        <taxon>Dikarya</taxon>
        <taxon>Ascomycota</taxon>
        <taxon>Saccharomycotina</taxon>
        <taxon>Dipodascomycetes</taxon>
        <taxon>Dipodascales</taxon>
        <taxon>Trichomonascaceae</taxon>
        <taxon>Blastobotrys</taxon>
    </lineage>
</organism>
<dbReference type="InterPro" id="IPR027815">
    <property type="entry name" value="CSC1/OSCA1-like_cyt"/>
</dbReference>
<evidence type="ECO:0000259" key="8">
    <source>
        <dbReference type="Pfam" id="PF02714"/>
    </source>
</evidence>
<feature type="transmembrane region" description="Helical" evidence="7">
    <location>
        <begin position="45"/>
        <end position="63"/>
    </location>
</feature>
<feature type="domain" description="CSC1/OSCA1-like N-terminal transmembrane" evidence="9">
    <location>
        <begin position="3"/>
        <end position="112"/>
    </location>
</feature>
<accession>A0A060TA21</accession>
<evidence type="ECO:0000313" key="11">
    <source>
        <dbReference type="EMBL" id="CDP35702.1"/>
    </source>
</evidence>
<dbReference type="AlphaFoldDB" id="A0A060TA21"/>
<feature type="transmembrane region" description="Helical" evidence="7">
    <location>
        <begin position="529"/>
        <end position="550"/>
    </location>
</feature>
<dbReference type="Pfam" id="PF02714">
    <property type="entry name" value="RSN1_7TM"/>
    <property type="match status" value="1"/>
</dbReference>
<dbReference type="Pfam" id="PF13967">
    <property type="entry name" value="RSN1_TM"/>
    <property type="match status" value="1"/>
</dbReference>
<protein>
    <submittedName>
        <fullName evidence="11">ARAD1C41492p</fullName>
    </submittedName>
</protein>
<evidence type="ECO:0000256" key="4">
    <source>
        <dbReference type="ARBA" id="ARBA00022692"/>
    </source>
</evidence>
<sequence length="843" mass="97246">MESPGKNIFAWIFRVMRTKEETLIEKLGIDAAVYVRFEMMLRNSFLVFSVVGCAVAIPINVYFNMHSKTSDNLTASDAFRLMTPSSLSGLPLLAHVILGYCFNAIFMAFLWINYRKVVDIRRRQFMSREYQNALFMRTLLITQIPKKYLSEPGVAGLLQRMRVSRPIQQISIGHNVKDITLLIEKHKDTILRLEKVLAKYLRRPDRIPAKRPLCRPYKEDRAEYGKRVDAIEYYINRSQRLEKQIAAARDEVDSKEPLPYGLVSYASPEDSSLVAKYMGKRKKNHIRAHLAPRPEDILWKNIVLNSFERKTKAFWGNVMYVFLMIAWIVPNAFIGCFLTQMSRIGQLSPAFNEFMKSHQALFAVLQGFLAPAITALVFMILPTIMRRMSQWQGRITKTKREHDVTLKLFAFFFFNNFFVLTFFSVAWNIRGLVVQLQDSDHSISWQEAVSQMSKNISNAIISSSSFWIVYLMRANLGALLDVLQVLTLFWNSVQRRLFSPTPRDIMLATAPQPFQYAAYYNWLLFYSTIALAFTSIQPLILPVVAFYLCIDQVLKKYSLMYMFVTKVESDGMYWPLLNNCLLFGLAVGNLVLLAVVWVEGGFKLAMAVVPLPVSVIFFRIVQGRVFKDLFYYFIPTDAEREILDIQASMNNSWEKRSSLEQRYLNPAINKRLMVPMVHARSEHMLKTVCAVDSMGSLDGFEYEANPFLPGNKHLRNKADNRRSVINDNKFDLVRENELDYEHYQEIVGDEPTSHELTTIDQSTENLRDGHKNHGPYTESAYEGTHELALPPQSYYNRNGSFASLQQMESRAETVGSTQGVIPSAMDDQDLDDRVLLNPYYRKE</sequence>
<reference evidence="11" key="2">
    <citation type="submission" date="2014-06" db="EMBL/GenBank/DDBJ databases">
        <title>The complete genome of Blastobotrys (Arxula) adeninivorans LS3 - a yeast of biotechnological interest.</title>
        <authorList>
            <person name="Kunze G."/>
            <person name="Gaillardin C."/>
            <person name="Czernicka M."/>
            <person name="Durrens P."/>
            <person name="Martin T."/>
            <person name="Boer E."/>
            <person name="Gabaldon T."/>
            <person name="Cruz J."/>
            <person name="Talla E."/>
            <person name="Marck C."/>
            <person name="Goffeau A."/>
            <person name="Barbe V."/>
            <person name="Baret P."/>
            <person name="Baronian K."/>
            <person name="Beier S."/>
            <person name="Bleykasten C."/>
            <person name="Bode R."/>
            <person name="Casaregola S."/>
            <person name="Despons L."/>
            <person name="Fairhead C."/>
            <person name="Giersberg M."/>
            <person name="Gierski P."/>
            <person name="Hahnel U."/>
            <person name="Hartmann A."/>
            <person name="Jankowska D."/>
            <person name="Jubin C."/>
            <person name="Jung P."/>
            <person name="Lafontaine I."/>
            <person name="Leh-Louis V."/>
            <person name="Lemaire M."/>
            <person name="Marcet-Houben M."/>
            <person name="Mascher M."/>
            <person name="Morel G."/>
            <person name="Richard G.-F."/>
            <person name="Riechen J."/>
            <person name="Sacerdot C."/>
            <person name="Sarkar A."/>
            <person name="Savel G."/>
            <person name="Schacherer J."/>
            <person name="Sherman D."/>
            <person name="Straub M.-L."/>
            <person name="Stein N."/>
            <person name="Thierry A."/>
            <person name="Trautwein-Schult A."/>
            <person name="Westhof E."/>
            <person name="Worch S."/>
            <person name="Dujon B."/>
            <person name="Souciet J.-L."/>
            <person name="Wincker P."/>
            <person name="Scholz U."/>
            <person name="Neuveglise N."/>
        </authorList>
    </citation>
    <scope>NUCLEOTIDE SEQUENCE</scope>
    <source>
        <strain evidence="11">LS3</strain>
    </source>
</reference>
<dbReference type="EMBL" id="HG937693">
    <property type="protein sequence ID" value="CDP35702.1"/>
    <property type="molecule type" value="Genomic_DNA"/>
</dbReference>
<keyword evidence="4 7" id="KW-0812">Transmembrane</keyword>
<dbReference type="InterPro" id="IPR003864">
    <property type="entry name" value="CSC1/OSCA1-like_7TM"/>
</dbReference>
<keyword evidence="6 7" id="KW-0472">Membrane</keyword>
<feature type="transmembrane region" description="Helical" evidence="7">
    <location>
        <begin position="92"/>
        <end position="114"/>
    </location>
</feature>
<evidence type="ECO:0000256" key="6">
    <source>
        <dbReference type="ARBA" id="ARBA00023136"/>
    </source>
</evidence>
<feature type="transmembrane region" description="Helical" evidence="7">
    <location>
        <begin position="360"/>
        <end position="385"/>
    </location>
</feature>
<comment type="subcellular location">
    <subcellularLocation>
        <location evidence="1">Membrane</location>
        <topology evidence="1">Multi-pass membrane protein</topology>
    </subcellularLocation>
</comment>
<evidence type="ECO:0000259" key="10">
    <source>
        <dbReference type="Pfam" id="PF14703"/>
    </source>
</evidence>